<dbReference type="CDD" id="cd18121">
    <property type="entry name" value="ATP-synt_Fo_c"/>
    <property type="match status" value="1"/>
</dbReference>
<comment type="subcellular location">
    <subcellularLocation>
        <location evidence="1 14">Cell membrane</location>
        <topology evidence="1 14">Multi-pass membrane protein</topology>
    </subcellularLocation>
</comment>
<dbReference type="GO" id="GO:0008289">
    <property type="term" value="F:lipid binding"/>
    <property type="evidence" value="ECO:0007669"/>
    <property type="project" value="UniProtKB-KW"/>
</dbReference>
<evidence type="ECO:0000256" key="9">
    <source>
        <dbReference type="ARBA" id="ARBA00023065"/>
    </source>
</evidence>
<keyword evidence="8 14" id="KW-1133">Transmembrane helix</keyword>
<dbReference type="InterPro" id="IPR000454">
    <property type="entry name" value="ATP_synth_F0_csu"/>
</dbReference>
<dbReference type="InterPro" id="IPR038662">
    <property type="entry name" value="ATP_synth_F0_csu_sf"/>
</dbReference>
<evidence type="ECO:0000256" key="4">
    <source>
        <dbReference type="ARBA" id="ARBA00022475"/>
    </source>
</evidence>
<dbReference type="InterPro" id="IPR002379">
    <property type="entry name" value="ATPase_proteolipid_c-like_dom"/>
</dbReference>
<feature type="domain" description="V-ATPase proteolipid subunit C-like" evidence="16">
    <location>
        <begin position="40"/>
        <end position="103"/>
    </location>
</feature>
<keyword evidence="15" id="KW-0732">Signal</keyword>
<dbReference type="GO" id="GO:0016787">
    <property type="term" value="F:hydrolase activity"/>
    <property type="evidence" value="ECO:0007669"/>
    <property type="project" value="UniProtKB-KW"/>
</dbReference>
<evidence type="ECO:0000256" key="2">
    <source>
        <dbReference type="ARBA" id="ARBA00006704"/>
    </source>
</evidence>
<dbReference type="GO" id="GO:0033177">
    <property type="term" value="C:proton-transporting two-sector ATPase complex, proton-transporting domain"/>
    <property type="evidence" value="ECO:0007669"/>
    <property type="project" value="InterPro"/>
</dbReference>
<evidence type="ECO:0000256" key="14">
    <source>
        <dbReference type="HAMAP-Rule" id="MF_01396"/>
    </source>
</evidence>
<accession>A0A179D854</accession>
<dbReference type="Gene3D" id="1.20.20.10">
    <property type="entry name" value="F1F0 ATP synthase subunit C"/>
    <property type="match status" value="1"/>
</dbReference>
<dbReference type="RefSeq" id="WP_068668534.1">
    <property type="nucleotide sequence ID" value="NZ_LWLG01000001.1"/>
</dbReference>
<dbReference type="EMBL" id="LWLG01000001">
    <property type="protein sequence ID" value="OAQ21768.1"/>
    <property type="molecule type" value="Genomic_DNA"/>
</dbReference>
<evidence type="ECO:0000256" key="5">
    <source>
        <dbReference type="ARBA" id="ARBA00022547"/>
    </source>
</evidence>
<evidence type="ECO:0000313" key="18">
    <source>
        <dbReference type="Proteomes" id="UP000078390"/>
    </source>
</evidence>
<feature type="site" description="Reversibly protonated during proton transport" evidence="14">
    <location>
        <position position="90"/>
    </location>
</feature>
<dbReference type="PRINTS" id="PR00124">
    <property type="entry name" value="ATPASEC"/>
</dbReference>
<keyword evidence="18" id="KW-1185">Reference proteome</keyword>
<evidence type="ECO:0000256" key="13">
    <source>
        <dbReference type="ARBA" id="ARBA00025198"/>
    </source>
</evidence>
<reference evidence="17 18" key="1">
    <citation type="submission" date="2016-04" db="EMBL/GenBank/DDBJ databases">
        <title>Genome analysis of Thermosulfurimonas dismutans, the first thermophilic sulfur-disproportionating bacterium of the phylum Thermodesulfobacteria.</title>
        <authorList>
            <person name="Mardanov A.V."/>
            <person name="Beletsky A.V."/>
            <person name="Kadnikov V.V."/>
            <person name="Slobodkin A.I."/>
            <person name="Ravin N.V."/>
        </authorList>
    </citation>
    <scope>NUCLEOTIDE SEQUENCE [LARGE SCALE GENOMIC DNA]</scope>
    <source>
        <strain evidence="17 18">S95</strain>
    </source>
</reference>
<feature type="chain" id="PRO_5008100336" description="ATP synthase subunit c" evidence="15">
    <location>
        <begin position="21"/>
        <end position="119"/>
    </location>
</feature>
<organism evidence="17 18">
    <name type="scientific">Thermosulfurimonas dismutans</name>
    <dbReference type="NCBI Taxonomy" id="999894"/>
    <lineage>
        <taxon>Bacteria</taxon>
        <taxon>Pseudomonadati</taxon>
        <taxon>Thermodesulfobacteriota</taxon>
        <taxon>Thermodesulfobacteria</taxon>
        <taxon>Thermodesulfobacteriales</taxon>
        <taxon>Thermodesulfobacteriaceae</taxon>
        <taxon>Thermosulfurimonas</taxon>
    </lineage>
</organism>
<dbReference type="FunFam" id="1.20.20.10:FF:000002">
    <property type="entry name" value="ATP synthase subunit c"/>
    <property type="match status" value="1"/>
</dbReference>
<evidence type="ECO:0000256" key="3">
    <source>
        <dbReference type="ARBA" id="ARBA00022448"/>
    </source>
</evidence>
<keyword evidence="5 14" id="KW-0138">CF(0)</keyword>
<keyword evidence="4 14" id="KW-1003">Cell membrane</keyword>
<feature type="transmembrane region" description="Helical" evidence="14">
    <location>
        <begin position="78"/>
        <end position="106"/>
    </location>
</feature>
<feature type="signal peptide" evidence="15">
    <location>
        <begin position="1"/>
        <end position="20"/>
    </location>
</feature>
<gene>
    <name evidence="14" type="primary">atpE</name>
    <name evidence="17" type="ORF">TDIS_0286</name>
</gene>
<keyword evidence="7 14" id="KW-0375">Hydrogen ion transport</keyword>
<protein>
    <recommendedName>
        <fullName evidence="14">ATP synthase subunit c</fullName>
    </recommendedName>
    <alternativeName>
        <fullName evidence="14">ATP synthase F(0) sector subunit c</fullName>
    </alternativeName>
    <alternativeName>
        <fullName evidence="14">F-type ATPase subunit c</fullName>
        <shortName evidence="14">F-ATPase subunit c</shortName>
    </alternativeName>
    <alternativeName>
        <fullName evidence="14">Lipid-binding protein</fullName>
    </alternativeName>
</protein>
<evidence type="ECO:0000256" key="7">
    <source>
        <dbReference type="ARBA" id="ARBA00022781"/>
    </source>
</evidence>
<dbReference type="InterPro" id="IPR020537">
    <property type="entry name" value="ATP_synth_F0_csu_DDCD_BS"/>
</dbReference>
<dbReference type="GO" id="GO:0045259">
    <property type="term" value="C:proton-transporting ATP synthase complex"/>
    <property type="evidence" value="ECO:0007669"/>
    <property type="project" value="UniProtKB-KW"/>
</dbReference>
<comment type="similarity">
    <text evidence="2 14">Belongs to the ATPase C chain family.</text>
</comment>
<evidence type="ECO:0000256" key="8">
    <source>
        <dbReference type="ARBA" id="ARBA00022989"/>
    </source>
</evidence>
<dbReference type="PROSITE" id="PS00605">
    <property type="entry name" value="ATPASE_C"/>
    <property type="match status" value="1"/>
</dbReference>
<dbReference type="HAMAP" id="MF_01396">
    <property type="entry name" value="ATP_synth_c_bact"/>
    <property type="match status" value="1"/>
</dbReference>
<comment type="function">
    <text evidence="13 14">F(1)F(0) ATP synthase produces ATP from ADP in the presence of a proton or sodium gradient. F-type ATPases consist of two structural domains, F(1) containing the extramembraneous catalytic core and F(0) containing the membrane proton channel, linked together by a central stalk and a peripheral stalk. During catalysis, ATP synthesis in the catalytic domain of F(1) is coupled via a rotary mechanism of the central stalk subunits to proton translocation.</text>
</comment>
<proteinExistence type="inferred from homology"/>
<dbReference type="GO" id="GO:0005886">
    <property type="term" value="C:plasma membrane"/>
    <property type="evidence" value="ECO:0007669"/>
    <property type="project" value="UniProtKB-SubCell"/>
</dbReference>
<evidence type="ECO:0000256" key="6">
    <source>
        <dbReference type="ARBA" id="ARBA00022692"/>
    </source>
</evidence>
<dbReference type="Pfam" id="PF00137">
    <property type="entry name" value="ATP-synt_C"/>
    <property type="match status" value="1"/>
</dbReference>
<comment type="function">
    <text evidence="14">Key component of the F(0) channel; it plays a direct role in translocation across the membrane. A homomeric c-ring of between 10-14 subunits forms the central stalk rotor element with the F(1) delta and epsilon subunits.</text>
</comment>
<keyword evidence="3 14" id="KW-0813">Transport</keyword>
<keyword evidence="11 14" id="KW-0472">Membrane</keyword>
<dbReference type="Proteomes" id="UP000078390">
    <property type="component" value="Unassembled WGS sequence"/>
</dbReference>
<dbReference type="GO" id="GO:0046933">
    <property type="term" value="F:proton-transporting ATP synthase activity, rotational mechanism"/>
    <property type="evidence" value="ECO:0007669"/>
    <property type="project" value="UniProtKB-UniRule"/>
</dbReference>
<dbReference type="OrthoDB" id="5296711at2"/>
<evidence type="ECO:0000256" key="10">
    <source>
        <dbReference type="ARBA" id="ARBA00023121"/>
    </source>
</evidence>
<evidence type="ECO:0000259" key="16">
    <source>
        <dbReference type="Pfam" id="PF00137"/>
    </source>
</evidence>
<name>A0A179D854_9BACT</name>
<keyword evidence="6 14" id="KW-0812">Transmembrane</keyword>
<keyword evidence="12 14" id="KW-0066">ATP synthesis</keyword>
<evidence type="ECO:0000313" key="17">
    <source>
        <dbReference type="EMBL" id="OAQ21768.1"/>
    </source>
</evidence>
<sequence length="119" mass="11900">MKKGLLTLFFLLMSTGLALAAEPGMGKMVAGFGFFSAVVLGAALGIGVAAGGAGAGMGQCVRGACEGIARNPELSGKLTTTMILGLAFIEAQVLYALVIGLILFYANPVVSKLSAFIGG</sequence>
<keyword evidence="10 14" id="KW-0446">Lipid-binding</keyword>
<evidence type="ECO:0000256" key="11">
    <source>
        <dbReference type="ARBA" id="ARBA00023136"/>
    </source>
</evidence>
<keyword evidence="17" id="KW-0378">Hydrolase</keyword>
<evidence type="ECO:0000256" key="1">
    <source>
        <dbReference type="ARBA" id="ARBA00004651"/>
    </source>
</evidence>
<evidence type="ECO:0000256" key="15">
    <source>
        <dbReference type="SAM" id="SignalP"/>
    </source>
</evidence>
<dbReference type="AlphaFoldDB" id="A0A179D854"/>
<feature type="transmembrane region" description="Helical" evidence="14">
    <location>
        <begin position="30"/>
        <end position="57"/>
    </location>
</feature>
<dbReference type="SUPFAM" id="SSF81333">
    <property type="entry name" value="F1F0 ATP synthase subunit C"/>
    <property type="match status" value="1"/>
</dbReference>
<dbReference type="PATRIC" id="fig|999894.6.peg.287"/>
<dbReference type="PANTHER" id="PTHR10031">
    <property type="entry name" value="ATP SYNTHASE LIPID-BINDING PROTEIN, MITOCHONDRIAL"/>
    <property type="match status" value="1"/>
</dbReference>
<dbReference type="InterPro" id="IPR005953">
    <property type="entry name" value="ATP_synth_csu_bac/chlpt"/>
</dbReference>
<dbReference type="NCBIfam" id="TIGR01260">
    <property type="entry name" value="ATP_synt_c"/>
    <property type="match status" value="1"/>
</dbReference>
<evidence type="ECO:0000256" key="12">
    <source>
        <dbReference type="ARBA" id="ARBA00023310"/>
    </source>
</evidence>
<dbReference type="InterPro" id="IPR035921">
    <property type="entry name" value="F/V-ATP_Csub_sf"/>
</dbReference>
<dbReference type="PANTHER" id="PTHR10031:SF0">
    <property type="entry name" value="ATPASE PROTEIN 9"/>
    <property type="match status" value="1"/>
</dbReference>
<keyword evidence="9 14" id="KW-0406">Ion transport</keyword>
<comment type="caution">
    <text evidence="17">The sequence shown here is derived from an EMBL/GenBank/DDBJ whole genome shotgun (WGS) entry which is preliminary data.</text>
</comment>
<dbReference type="STRING" id="999894.TDIS_0286"/>